<dbReference type="HAMAP" id="MF_00090">
    <property type="entry name" value="PIMT"/>
    <property type="match status" value="1"/>
</dbReference>
<dbReference type="NCBIfam" id="NF001453">
    <property type="entry name" value="PRK00312.1"/>
    <property type="match status" value="1"/>
</dbReference>
<organism evidence="8 9">
    <name type="scientific">Acidihalobacter yilgarnensis</name>
    <dbReference type="NCBI Taxonomy" id="2819280"/>
    <lineage>
        <taxon>Bacteria</taxon>
        <taxon>Pseudomonadati</taxon>
        <taxon>Pseudomonadota</taxon>
        <taxon>Gammaproteobacteria</taxon>
        <taxon>Chromatiales</taxon>
        <taxon>Ectothiorhodospiraceae</taxon>
        <taxon>Acidihalobacter</taxon>
    </lineage>
</organism>
<evidence type="ECO:0000256" key="3">
    <source>
        <dbReference type="ARBA" id="ARBA00022490"/>
    </source>
</evidence>
<proteinExistence type="inferred from homology"/>
<evidence type="ECO:0000256" key="5">
    <source>
        <dbReference type="ARBA" id="ARBA00022679"/>
    </source>
</evidence>
<gene>
    <name evidence="7" type="primary">pcm</name>
    <name evidence="8" type="ORF">BI364_09610</name>
</gene>
<dbReference type="Pfam" id="PF01135">
    <property type="entry name" value="PCMT"/>
    <property type="match status" value="1"/>
</dbReference>
<dbReference type="NCBIfam" id="TIGR00080">
    <property type="entry name" value="pimt"/>
    <property type="match status" value="1"/>
</dbReference>
<dbReference type="GO" id="GO:0030091">
    <property type="term" value="P:protein repair"/>
    <property type="evidence" value="ECO:0007669"/>
    <property type="project" value="UniProtKB-UniRule"/>
</dbReference>
<dbReference type="AlphaFoldDB" id="A0A1D8INY8"/>
<dbReference type="PANTHER" id="PTHR11579:SF0">
    <property type="entry name" value="PROTEIN-L-ISOASPARTATE(D-ASPARTATE) O-METHYLTRANSFERASE"/>
    <property type="match status" value="1"/>
</dbReference>
<name>A0A1D8INY8_9GAMM</name>
<keyword evidence="5 7" id="KW-0808">Transferase</keyword>
<evidence type="ECO:0000256" key="4">
    <source>
        <dbReference type="ARBA" id="ARBA00022603"/>
    </source>
</evidence>
<dbReference type="RefSeq" id="WP_070078542.1">
    <property type="nucleotide sequence ID" value="NZ_CP017415.1"/>
</dbReference>
<evidence type="ECO:0000256" key="6">
    <source>
        <dbReference type="ARBA" id="ARBA00022691"/>
    </source>
</evidence>
<evidence type="ECO:0000256" key="7">
    <source>
        <dbReference type="HAMAP-Rule" id="MF_00090"/>
    </source>
</evidence>
<dbReference type="KEGG" id="aprs:BI364_09610"/>
<keyword evidence="6 7" id="KW-0949">S-adenosyl-L-methionine</keyword>
<dbReference type="SUPFAM" id="SSF53335">
    <property type="entry name" value="S-adenosyl-L-methionine-dependent methyltransferases"/>
    <property type="match status" value="1"/>
</dbReference>
<evidence type="ECO:0000256" key="1">
    <source>
        <dbReference type="ARBA" id="ARBA00004496"/>
    </source>
</evidence>
<evidence type="ECO:0000313" key="8">
    <source>
        <dbReference type="EMBL" id="AOU98176.1"/>
    </source>
</evidence>
<dbReference type="InterPro" id="IPR029063">
    <property type="entry name" value="SAM-dependent_MTases_sf"/>
</dbReference>
<dbReference type="PANTHER" id="PTHR11579">
    <property type="entry name" value="PROTEIN-L-ISOASPARTATE O-METHYLTRANSFERASE"/>
    <property type="match status" value="1"/>
</dbReference>
<dbReference type="Gene3D" id="3.40.50.150">
    <property type="entry name" value="Vaccinia Virus protein VP39"/>
    <property type="match status" value="1"/>
</dbReference>
<dbReference type="Proteomes" id="UP000095401">
    <property type="component" value="Chromosome"/>
</dbReference>
<sequence>MPDLTTDSLSGIGMTSQRTRDRMVERLRTQGIQNASVLRIMAATPRHLFVDEALATRAYEDTALPIGFGQTLSQPYVVARMTELLLEAGMPTSVLEIGTGSGYQAAVLAQLVPRVYTVERIGALAQRARRLLDGVGFRNIQFKLDDGHMGWLEQGPYEAILLTAAPGEIPESLLQQLTPGGRLLAPVGAGERQHLVMVTREGNIFVHRTLDAVSFVPMRAGHEA</sequence>
<keyword evidence="3 7" id="KW-0963">Cytoplasm</keyword>
<comment type="similarity">
    <text evidence="2 7">Belongs to the methyltransferase superfamily. L-isoaspartyl/D-aspartyl protein methyltransferase family.</text>
</comment>
<keyword evidence="9" id="KW-1185">Reference proteome</keyword>
<protein>
    <recommendedName>
        <fullName evidence="7">Protein-L-isoaspartate O-methyltransferase</fullName>
        <ecNumber evidence="7">2.1.1.77</ecNumber>
    </recommendedName>
    <alternativeName>
        <fullName evidence="7">L-isoaspartyl protein carboxyl methyltransferase</fullName>
    </alternativeName>
    <alternativeName>
        <fullName evidence="7">Protein L-isoaspartyl methyltransferase</fullName>
    </alternativeName>
    <alternativeName>
        <fullName evidence="7">Protein-beta-aspartate methyltransferase</fullName>
        <shortName evidence="7">PIMT</shortName>
    </alternativeName>
</protein>
<dbReference type="GO" id="GO:0004719">
    <property type="term" value="F:protein-L-isoaspartate (D-aspartate) O-methyltransferase activity"/>
    <property type="evidence" value="ECO:0007669"/>
    <property type="project" value="UniProtKB-UniRule"/>
</dbReference>
<dbReference type="EC" id="2.1.1.77" evidence="7"/>
<comment type="function">
    <text evidence="7">Catalyzes the methyl esterification of L-isoaspartyl residues in peptides and proteins that result from spontaneous decomposition of normal L-aspartyl and L-asparaginyl residues. It plays a role in the repair and/or degradation of damaged proteins.</text>
</comment>
<dbReference type="InterPro" id="IPR000682">
    <property type="entry name" value="PCMT"/>
</dbReference>
<dbReference type="GO" id="GO:0005737">
    <property type="term" value="C:cytoplasm"/>
    <property type="evidence" value="ECO:0007669"/>
    <property type="project" value="UniProtKB-SubCell"/>
</dbReference>
<dbReference type="FunFam" id="3.40.50.150:FF:000010">
    <property type="entry name" value="Protein-L-isoaspartate O-methyltransferase"/>
    <property type="match status" value="1"/>
</dbReference>
<comment type="subcellular location">
    <subcellularLocation>
        <location evidence="1 7">Cytoplasm</location>
    </subcellularLocation>
</comment>
<reference evidence="9" key="1">
    <citation type="submission" date="2016-09" db="EMBL/GenBank/DDBJ databases">
        <title>Acidihalobacter prosperus F5.</title>
        <authorList>
            <person name="Khaleque H.N."/>
            <person name="Ramsay J.P."/>
            <person name="Kaksonen A.H."/>
            <person name="Boxall N.J."/>
            <person name="Watkin E.L.J."/>
        </authorList>
    </citation>
    <scope>NUCLEOTIDE SEQUENCE [LARGE SCALE GENOMIC DNA]</scope>
    <source>
        <strain evidence="9">F5</strain>
    </source>
</reference>
<evidence type="ECO:0000256" key="2">
    <source>
        <dbReference type="ARBA" id="ARBA00005369"/>
    </source>
</evidence>
<feature type="active site" evidence="7">
    <location>
        <position position="73"/>
    </location>
</feature>
<dbReference type="EMBL" id="CP017415">
    <property type="protein sequence ID" value="AOU98176.1"/>
    <property type="molecule type" value="Genomic_DNA"/>
</dbReference>
<accession>A0A1D8INY8</accession>
<dbReference type="PROSITE" id="PS01279">
    <property type="entry name" value="PCMT"/>
    <property type="match status" value="1"/>
</dbReference>
<evidence type="ECO:0000313" key="9">
    <source>
        <dbReference type="Proteomes" id="UP000095401"/>
    </source>
</evidence>
<dbReference type="GO" id="GO:0032259">
    <property type="term" value="P:methylation"/>
    <property type="evidence" value="ECO:0007669"/>
    <property type="project" value="UniProtKB-KW"/>
</dbReference>
<dbReference type="CDD" id="cd02440">
    <property type="entry name" value="AdoMet_MTases"/>
    <property type="match status" value="1"/>
</dbReference>
<comment type="catalytic activity">
    <reaction evidence="7">
        <text>[protein]-L-isoaspartate + S-adenosyl-L-methionine = [protein]-L-isoaspartate alpha-methyl ester + S-adenosyl-L-homocysteine</text>
        <dbReference type="Rhea" id="RHEA:12705"/>
        <dbReference type="Rhea" id="RHEA-COMP:12143"/>
        <dbReference type="Rhea" id="RHEA-COMP:12144"/>
        <dbReference type="ChEBI" id="CHEBI:57856"/>
        <dbReference type="ChEBI" id="CHEBI:59789"/>
        <dbReference type="ChEBI" id="CHEBI:90596"/>
        <dbReference type="ChEBI" id="CHEBI:90598"/>
        <dbReference type="EC" id="2.1.1.77"/>
    </reaction>
</comment>
<keyword evidence="4 7" id="KW-0489">Methyltransferase</keyword>